<dbReference type="STRING" id="1123029.SAMN02745172_02454"/>
<organism evidence="1 2">
    <name type="scientific">Pseudoxanthobacter soli DSM 19599</name>
    <dbReference type="NCBI Taxonomy" id="1123029"/>
    <lineage>
        <taxon>Bacteria</taxon>
        <taxon>Pseudomonadati</taxon>
        <taxon>Pseudomonadota</taxon>
        <taxon>Alphaproteobacteria</taxon>
        <taxon>Hyphomicrobiales</taxon>
        <taxon>Segnochrobactraceae</taxon>
        <taxon>Pseudoxanthobacter</taxon>
    </lineage>
</organism>
<keyword evidence="2" id="KW-1185">Reference proteome</keyword>
<accession>A0A1M7ZLP5</accession>
<dbReference type="Proteomes" id="UP000186406">
    <property type="component" value="Unassembled WGS sequence"/>
</dbReference>
<proteinExistence type="predicted"/>
<dbReference type="EMBL" id="FRXO01000004">
    <property type="protein sequence ID" value="SHO65807.1"/>
    <property type="molecule type" value="Genomic_DNA"/>
</dbReference>
<sequence length="219" mass="23104">MSCDDLGRETDLCPTADETLPQILALLPVGRAWRTPDGGPQPGTVLWQFCRALARVAAWVDERLCALRREWVCHSAAETLDLWRADYGLPDPCDPYADLCAKVAAIGGATCDYYAGIAERAGWSIVCLGRRHGPGAMAGRARAGCARPGGNPRAGELAIIVDLDASPSYGGGAQRRPQPGALQPGMPLGCGPDIGPLVCIIERLVHANTAVTWFTAGDA</sequence>
<evidence type="ECO:0008006" key="3">
    <source>
        <dbReference type="Google" id="ProtNLM"/>
    </source>
</evidence>
<evidence type="ECO:0000313" key="2">
    <source>
        <dbReference type="Proteomes" id="UP000186406"/>
    </source>
</evidence>
<protein>
    <recommendedName>
        <fullName evidence="3">DUF2313 domain-containing protein</fullName>
    </recommendedName>
</protein>
<gene>
    <name evidence="1" type="ORF">SAMN02745172_02454</name>
</gene>
<dbReference type="AlphaFoldDB" id="A0A1M7ZLP5"/>
<evidence type="ECO:0000313" key="1">
    <source>
        <dbReference type="EMBL" id="SHO65807.1"/>
    </source>
</evidence>
<name>A0A1M7ZLP5_9HYPH</name>
<dbReference type="RefSeq" id="WP_073628971.1">
    <property type="nucleotide sequence ID" value="NZ_FRXO01000004.1"/>
</dbReference>
<reference evidence="1 2" key="1">
    <citation type="submission" date="2016-12" db="EMBL/GenBank/DDBJ databases">
        <authorList>
            <person name="Song W.-J."/>
            <person name="Kurnit D.M."/>
        </authorList>
    </citation>
    <scope>NUCLEOTIDE SEQUENCE [LARGE SCALE GENOMIC DNA]</scope>
    <source>
        <strain evidence="1 2">DSM 19599</strain>
    </source>
</reference>
<dbReference type="OrthoDB" id="6592844at2"/>